<name>A0A8S1H998_9PELO</name>
<keyword evidence="2" id="KW-0812">Transmembrane</keyword>
<dbReference type="EMBL" id="CAJGYM010000019">
    <property type="protein sequence ID" value="CAD6191118.1"/>
    <property type="molecule type" value="Genomic_DNA"/>
</dbReference>
<keyword evidence="2" id="KW-0472">Membrane</keyword>
<evidence type="ECO:0000256" key="2">
    <source>
        <dbReference type="SAM" id="Phobius"/>
    </source>
</evidence>
<evidence type="ECO:0000256" key="1">
    <source>
        <dbReference type="SAM" id="MobiDB-lite"/>
    </source>
</evidence>
<gene>
    <name evidence="3" type="ORF">CAUJ_LOCUS7037</name>
</gene>
<feature type="region of interest" description="Disordered" evidence="1">
    <location>
        <begin position="68"/>
        <end position="87"/>
    </location>
</feature>
<evidence type="ECO:0000313" key="3">
    <source>
        <dbReference type="EMBL" id="CAD6191118.1"/>
    </source>
</evidence>
<keyword evidence="4" id="KW-1185">Reference proteome</keyword>
<accession>A0A8S1H998</accession>
<reference evidence="3" key="1">
    <citation type="submission" date="2020-10" db="EMBL/GenBank/DDBJ databases">
        <authorList>
            <person name="Kikuchi T."/>
        </authorList>
    </citation>
    <scope>NUCLEOTIDE SEQUENCE</scope>
    <source>
        <strain evidence="3">NKZ352</strain>
    </source>
</reference>
<evidence type="ECO:0000313" key="4">
    <source>
        <dbReference type="Proteomes" id="UP000835052"/>
    </source>
</evidence>
<keyword evidence="2" id="KW-1133">Transmembrane helix</keyword>
<dbReference type="AlphaFoldDB" id="A0A8S1H998"/>
<protein>
    <submittedName>
        <fullName evidence="3">Uncharacterized protein</fullName>
    </submittedName>
</protein>
<sequence length="87" mass="9870">MLQTQFCDVTAMITTAPFLRLALFFLVIGIIIFSYSYGEARANCGNVYYVNRMEVRGRGDLVFNEDEETGYGCEQSQQPAIKGRPHH</sequence>
<organism evidence="3 4">
    <name type="scientific">Caenorhabditis auriculariae</name>
    <dbReference type="NCBI Taxonomy" id="2777116"/>
    <lineage>
        <taxon>Eukaryota</taxon>
        <taxon>Metazoa</taxon>
        <taxon>Ecdysozoa</taxon>
        <taxon>Nematoda</taxon>
        <taxon>Chromadorea</taxon>
        <taxon>Rhabditida</taxon>
        <taxon>Rhabditina</taxon>
        <taxon>Rhabditomorpha</taxon>
        <taxon>Rhabditoidea</taxon>
        <taxon>Rhabditidae</taxon>
        <taxon>Peloderinae</taxon>
        <taxon>Caenorhabditis</taxon>
    </lineage>
</organism>
<comment type="caution">
    <text evidence="3">The sequence shown here is derived from an EMBL/GenBank/DDBJ whole genome shotgun (WGS) entry which is preliminary data.</text>
</comment>
<feature type="transmembrane region" description="Helical" evidence="2">
    <location>
        <begin position="18"/>
        <end position="37"/>
    </location>
</feature>
<dbReference type="Proteomes" id="UP000835052">
    <property type="component" value="Unassembled WGS sequence"/>
</dbReference>
<proteinExistence type="predicted"/>